<protein>
    <submittedName>
        <fullName evidence="1">YfbM family protein</fullName>
    </submittedName>
</protein>
<dbReference type="RefSeq" id="WP_108953302.1">
    <property type="nucleotide sequence ID" value="NZ_BEVZ01000002.1"/>
</dbReference>
<dbReference type="EMBL" id="JBEZUR010000027">
    <property type="protein sequence ID" value="MEU3556064.1"/>
    <property type="molecule type" value="Genomic_DNA"/>
</dbReference>
<evidence type="ECO:0000313" key="1">
    <source>
        <dbReference type="EMBL" id="MEU3556064.1"/>
    </source>
</evidence>
<dbReference type="SUPFAM" id="SSF111069">
    <property type="entry name" value="Hypothetical protein yfbM"/>
    <property type="match status" value="1"/>
</dbReference>
<dbReference type="Gene3D" id="3.40.1760.10">
    <property type="entry name" value="YfbM-like super family"/>
    <property type="match status" value="1"/>
</dbReference>
<dbReference type="InterPro" id="IPR035944">
    <property type="entry name" value="YfbM-like_sf"/>
</dbReference>
<keyword evidence="2" id="KW-1185">Reference proteome</keyword>
<evidence type="ECO:0000313" key="2">
    <source>
        <dbReference type="Proteomes" id="UP001550850"/>
    </source>
</evidence>
<reference evidence="1 2" key="1">
    <citation type="submission" date="2024-06" db="EMBL/GenBank/DDBJ databases">
        <title>The Natural Products Discovery Center: Release of the First 8490 Sequenced Strains for Exploring Actinobacteria Biosynthetic Diversity.</title>
        <authorList>
            <person name="Kalkreuter E."/>
            <person name="Kautsar S.A."/>
            <person name="Yang D."/>
            <person name="Bader C.D."/>
            <person name="Teijaro C.N."/>
            <person name="Fluegel L."/>
            <person name="Davis C.M."/>
            <person name="Simpson J.R."/>
            <person name="Lauterbach L."/>
            <person name="Steele A.D."/>
            <person name="Gui C."/>
            <person name="Meng S."/>
            <person name="Li G."/>
            <person name="Viehrig K."/>
            <person name="Ye F."/>
            <person name="Su P."/>
            <person name="Kiefer A.F."/>
            <person name="Nichols A."/>
            <person name="Cepeda A.J."/>
            <person name="Yan W."/>
            <person name="Fan B."/>
            <person name="Jiang Y."/>
            <person name="Adhikari A."/>
            <person name="Zheng C.-J."/>
            <person name="Schuster L."/>
            <person name="Cowan T.M."/>
            <person name="Smanski M.J."/>
            <person name="Chevrette M.G."/>
            <person name="De Carvalho L.P.S."/>
            <person name="Shen B."/>
        </authorList>
    </citation>
    <scope>NUCLEOTIDE SEQUENCE [LARGE SCALE GENOMIC DNA]</scope>
    <source>
        <strain evidence="1 2">NPDC038104</strain>
    </source>
</reference>
<sequence length="164" mass="17815">MSMIGEYARLSPAELERAVREPRWAPKLVDAPLAGEPDAGPGSRRHDVDKTWQALGFLLDRAGFPVDVTFGDEVLPGADDWGYGPPRLIRPERVRVAAEAFGRIPPASLAEGVGPSDLAAADVYPRVVWERGEPLDWVTGHYEALGAFFRAAARAGDAVLVWID</sequence>
<proteinExistence type="predicted"/>
<comment type="caution">
    <text evidence="1">The sequence shown here is derived from an EMBL/GenBank/DDBJ whole genome shotgun (WGS) entry which is preliminary data.</text>
</comment>
<name>A0ABV2YJZ8_9ACTN</name>
<gene>
    <name evidence="1" type="ORF">AB0E65_17875</name>
</gene>
<accession>A0ABV2YJZ8</accession>
<dbReference type="InterPro" id="IPR015068">
    <property type="entry name" value="DUF1877"/>
</dbReference>
<dbReference type="Pfam" id="PF08974">
    <property type="entry name" value="DUF1877"/>
    <property type="match status" value="1"/>
</dbReference>
<dbReference type="Proteomes" id="UP001550850">
    <property type="component" value="Unassembled WGS sequence"/>
</dbReference>
<organism evidence="1 2">
    <name type="scientific">Streptomyces fragilis</name>
    <dbReference type="NCBI Taxonomy" id="67301"/>
    <lineage>
        <taxon>Bacteria</taxon>
        <taxon>Bacillati</taxon>
        <taxon>Actinomycetota</taxon>
        <taxon>Actinomycetes</taxon>
        <taxon>Kitasatosporales</taxon>
        <taxon>Streptomycetaceae</taxon>
        <taxon>Streptomyces</taxon>
    </lineage>
</organism>